<evidence type="ECO:0000256" key="3">
    <source>
        <dbReference type="ARBA" id="ARBA00023002"/>
    </source>
</evidence>
<dbReference type="InterPro" id="IPR018170">
    <property type="entry name" value="Aldo/ket_reductase_CS"/>
</dbReference>
<feature type="site" description="Lowers pKa of active site Tyr" evidence="6">
    <location>
        <position position="83"/>
    </location>
</feature>
<feature type="active site" description="Proton donor" evidence="4">
    <location>
        <position position="54"/>
    </location>
</feature>
<dbReference type="PANTHER" id="PTHR11732">
    <property type="entry name" value="ALDO/KETO REDUCTASE"/>
    <property type="match status" value="1"/>
</dbReference>
<dbReference type="InterPro" id="IPR020471">
    <property type="entry name" value="AKR"/>
</dbReference>
<keyword evidence="2" id="KW-0521">NADP</keyword>
<dbReference type="GO" id="GO:0016491">
    <property type="term" value="F:oxidoreductase activity"/>
    <property type="evidence" value="ECO:0007669"/>
    <property type="project" value="UniProtKB-KW"/>
</dbReference>
<protein>
    <recommendedName>
        <fullName evidence="7">NADP-dependent oxidoreductase domain-containing protein</fullName>
    </recommendedName>
</protein>
<dbReference type="PROSITE" id="PS00063">
    <property type="entry name" value="ALDOKETO_REDUCTASE_3"/>
    <property type="match status" value="1"/>
</dbReference>
<keyword evidence="3" id="KW-0560">Oxidoreductase</keyword>
<organism evidence="8 9">
    <name type="scientific">Pieris macdunnoughi</name>
    <dbReference type="NCBI Taxonomy" id="345717"/>
    <lineage>
        <taxon>Eukaryota</taxon>
        <taxon>Metazoa</taxon>
        <taxon>Ecdysozoa</taxon>
        <taxon>Arthropoda</taxon>
        <taxon>Hexapoda</taxon>
        <taxon>Insecta</taxon>
        <taxon>Pterygota</taxon>
        <taxon>Neoptera</taxon>
        <taxon>Endopterygota</taxon>
        <taxon>Lepidoptera</taxon>
        <taxon>Glossata</taxon>
        <taxon>Ditrysia</taxon>
        <taxon>Papilionoidea</taxon>
        <taxon>Pieridae</taxon>
        <taxon>Pierinae</taxon>
        <taxon>Pieris</taxon>
    </lineage>
</organism>
<comment type="caution">
    <text evidence="8">The sequence shown here is derived from an EMBL/GenBank/DDBJ whole genome shotgun (WGS) entry which is preliminary data.</text>
</comment>
<dbReference type="Gene3D" id="3.20.20.100">
    <property type="entry name" value="NADP-dependent oxidoreductase domain"/>
    <property type="match status" value="1"/>
</dbReference>
<dbReference type="InterPro" id="IPR023210">
    <property type="entry name" value="NADP_OxRdtase_dom"/>
</dbReference>
<feature type="domain" description="NADP-dependent oxidoreductase" evidence="7">
    <location>
        <begin position="21"/>
        <end position="286"/>
    </location>
</feature>
<keyword evidence="9" id="KW-1185">Reference proteome</keyword>
<dbReference type="EMBL" id="CAJOBZ010000029">
    <property type="protein sequence ID" value="CAF4886562.1"/>
    <property type="molecule type" value="Genomic_DNA"/>
</dbReference>
<name>A0A821U9X0_9NEOP</name>
<evidence type="ECO:0000259" key="7">
    <source>
        <dbReference type="Pfam" id="PF00248"/>
    </source>
</evidence>
<dbReference type="PIRSF" id="PIRSF000097">
    <property type="entry name" value="AKR"/>
    <property type="match status" value="1"/>
</dbReference>
<dbReference type="OrthoDB" id="416253at2759"/>
<dbReference type="FunFam" id="3.20.20.100:FF:000006">
    <property type="entry name" value="Aldo-keto reductase family 1 member A1"/>
    <property type="match status" value="1"/>
</dbReference>
<evidence type="ECO:0000256" key="6">
    <source>
        <dbReference type="PIRSR" id="PIRSR000097-3"/>
    </source>
</evidence>
<dbReference type="Pfam" id="PF00248">
    <property type="entry name" value="Aldo_ket_red"/>
    <property type="match status" value="1"/>
</dbReference>
<dbReference type="SUPFAM" id="SSF51430">
    <property type="entry name" value="NAD(P)-linked oxidoreductase"/>
    <property type="match status" value="1"/>
</dbReference>
<accession>A0A821U9X0</accession>
<feature type="binding site" evidence="5">
    <location>
        <position position="116"/>
    </location>
    <ligand>
        <name>substrate</name>
    </ligand>
</feature>
<dbReference type="PRINTS" id="PR00069">
    <property type="entry name" value="ALDKETRDTASE"/>
</dbReference>
<dbReference type="AlphaFoldDB" id="A0A821U9X0"/>
<sequence>MSPKVTKIKLNNGMELPMVGLGTYARKWDAGDFQQAVECGIDLGYRHIDTASIYKNEEEVGQGILNKIKNGNVSRDDLFITTKLWNNYHGENDVVPALKESLEKLKLDYVDLYLVHWPISINNNGEDKGIDYLETWLGMEQALQLGLTKAIGVSNFNEEQLDRLLKVAKVKPVVNQIEINPTLTQHKLVDFCKSSNVQAVAYTPLGLMSDARPEFAHLDRIKTDPKLGALAAKHGKTRAQIALRYLVQRGIVVIPKSFTKSRMEENLNIFEFELSDDEMALVDSFNIDHRCVPATSFAHHKYYPF</sequence>
<dbReference type="Proteomes" id="UP000663880">
    <property type="component" value="Unassembled WGS sequence"/>
</dbReference>
<dbReference type="PROSITE" id="PS00062">
    <property type="entry name" value="ALDOKETO_REDUCTASE_2"/>
    <property type="match status" value="1"/>
</dbReference>
<gene>
    <name evidence="8" type="ORF">PMACD_LOCUS10084</name>
</gene>
<evidence type="ECO:0000313" key="8">
    <source>
        <dbReference type="EMBL" id="CAF4886562.1"/>
    </source>
</evidence>
<evidence type="ECO:0000256" key="4">
    <source>
        <dbReference type="PIRSR" id="PIRSR000097-1"/>
    </source>
</evidence>
<comment type="similarity">
    <text evidence="1">Belongs to the aldo/keto reductase family.</text>
</comment>
<dbReference type="InterPro" id="IPR036812">
    <property type="entry name" value="NAD(P)_OxRdtase_dom_sf"/>
</dbReference>
<dbReference type="PROSITE" id="PS00798">
    <property type="entry name" value="ALDOKETO_REDUCTASE_1"/>
    <property type="match status" value="1"/>
</dbReference>
<proteinExistence type="inferred from homology"/>
<evidence type="ECO:0000256" key="1">
    <source>
        <dbReference type="ARBA" id="ARBA00007905"/>
    </source>
</evidence>
<evidence type="ECO:0000256" key="2">
    <source>
        <dbReference type="ARBA" id="ARBA00022857"/>
    </source>
</evidence>
<reference evidence="8" key="1">
    <citation type="submission" date="2021-02" db="EMBL/GenBank/DDBJ databases">
        <authorList>
            <person name="Steward A R."/>
        </authorList>
    </citation>
    <scope>NUCLEOTIDE SEQUENCE</scope>
</reference>
<evidence type="ECO:0000313" key="9">
    <source>
        <dbReference type="Proteomes" id="UP000663880"/>
    </source>
</evidence>
<evidence type="ECO:0000256" key="5">
    <source>
        <dbReference type="PIRSR" id="PIRSR000097-2"/>
    </source>
</evidence>